<dbReference type="InterPro" id="IPR041496">
    <property type="entry name" value="YitH/HolE_GNAT"/>
</dbReference>
<reference evidence="2" key="1">
    <citation type="submission" date="2023-03" db="EMBL/GenBank/DDBJ databases">
        <title>Actinorhabdospora filicis NBRC 111898.</title>
        <authorList>
            <person name="Ichikawa N."/>
            <person name="Sato H."/>
            <person name="Tonouchi N."/>
        </authorList>
    </citation>
    <scope>NUCLEOTIDE SEQUENCE</scope>
    <source>
        <strain evidence="2">NBRC 111898</strain>
    </source>
</reference>
<dbReference type="PANTHER" id="PTHR47237:SF2">
    <property type="entry name" value="BLL4206 PROTEIN"/>
    <property type="match status" value="1"/>
</dbReference>
<evidence type="ECO:0000313" key="2">
    <source>
        <dbReference type="EMBL" id="GLZ79775.1"/>
    </source>
</evidence>
<dbReference type="GO" id="GO:0016747">
    <property type="term" value="F:acyltransferase activity, transferring groups other than amino-acyl groups"/>
    <property type="evidence" value="ECO:0007669"/>
    <property type="project" value="InterPro"/>
</dbReference>
<dbReference type="PANTHER" id="PTHR47237">
    <property type="entry name" value="SLL0310 PROTEIN"/>
    <property type="match status" value="1"/>
</dbReference>
<dbReference type="RefSeq" id="WP_285664919.1">
    <property type="nucleotide sequence ID" value="NZ_BSTX01000003.1"/>
</dbReference>
<dbReference type="Pfam" id="PF13508">
    <property type="entry name" value="Acetyltransf_7"/>
    <property type="match status" value="1"/>
</dbReference>
<comment type="caution">
    <text evidence="2">The sequence shown here is derived from an EMBL/GenBank/DDBJ whole genome shotgun (WGS) entry which is preliminary data.</text>
</comment>
<protein>
    <submittedName>
        <fullName evidence="2">Acetyltransferase</fullName>
    </submittedName>
</protein>
<proteinExistence type="predicted"/>
<dbReference type="CDD" id="cd04301">
    <property type="entry name" value="NAT_SF"/>
    <property type="match status" value="1"/>
</dbReference>
<evidence type="ECO:0000259" key="1">
    <source>
        <dbReference type="PROSITE" id="PS51186"/>
    </source>
</evidence>
<sequence>MLRHDLWTDADLVPVRRLTYEDRAACMDLAVSRDWGPEDPKWRFLFDVAEVYGIDGPSGELAGCCTLTRYGTTSAAIGMVLVAERFEGRGLGRRLMTHAMGLAGVAVVSLYATEIGRPLYEKLGFRTTDRNVTHVGVFDGPRPDGPATRPVTDADLPRVLAGDLIAFGADRSDLLTTLFGAAEHFVVAEDGSGYAAAWRNTSMLVIGPVVADDARTARALIADIAAKDGGKVRVDALHAKTDLRDWLTASGVTPYFETSFMVVGGAALPGDQRRLWAPVTQAV</sequence>
<organism evidence="2 3">
    <name type="scientific">Actinorhabdospora filicis</name>
    <dbReference type="NCBI Taxonomy" id="1785913"/>
    <lineage>
        <taxon>Bacteria</taxon>
        <taxon>Bacillati</taxon>
        <taxon>Actinomycetota</taxon>
        <taxon>Actinomycetes</taxon>
        <taxon>Micromonosporales</taxon>
        <taxon>Micromonosporaceae</taxon>
        <taxon>Actinorhabdospora</taxon>
    </lineage>
</organism>
<dbReference type="InterPro" id="IPR052729">
    <property type="entry name" value="Acyl/Acetyltrans_Enzymes"/>
</dbReference>
<dbReference type="EMBL" id="BSTX01000003">
    <property type="protein sequence ID" value="GLZ79775.1"/>
    <property type="molecule type" value="Genomic_DNA"/>
</dbReference>
<feature type="domain" description="N-acetyltransferase" evidence="1">
    <location>
        <begin position="13"/>
        <end position="155"/>
    </location>
</feature>
<gene>
    <name evidence="2" type="ORF">Afil01_45820</name>
</gene>
<dbReference type="Gene3D" id="3.40.630.30">
    <property type="match status" value="1"/>
</dbReference>
<accession>A0A9W6WCH2</accession>
<dbReference type="InterPro" id="IPR016181">
    <property type="entry name" value="Acyl_CoA_acyltransferase"/>
</dbReference>
<name>A0A9W6WCH2_9ACTN</name>
<keyword evidence="3" id="KW-1185">Reference proteome</keyword>
<dbReference type="AlphaFoldDB" id="A0A9W6WCH2"/>
<dbReference type="PROSITE" id="PS51186">
    <property type="entry name" value="GNAT"/>
    <property type="match status" value="1"/>
</dbReference>
<dbReference type="Proteomes" id="UP001165079">
    <property type="component" value="Unassembled WGS sequence"/>
</dbReference>
<dbReference type="Gene3D" id="3.40.630.90">
    <property type="match status" value="1"/>
</dbReference>
<dbReference type="SUPFAM" id="SSF55729">
    <property type="entry name" value="Acyl-CoA N-acyltransferases (Nat)"/>
    <property type="match status" value="1"/>
</dbReference>
<dbReference type="Pfam" id="PF18014">
    <property type="entry name" value="Acetyltransf_18"/>
    <property type="match status" value="1"/>
</dbReference>
<dbReference type="InterPro" id="IPR000182">
    <property type="entry name" value="GNAT_dom"/>
</dbReference>
<evidence type="ECO:0000313" key="3">
    <source>
        <dbReference type="Proteomes" id="UP001165079"/>
    </source>
</evidence>